<keyword evidence="2" id="KW-1185">Reference proteome</keyword>
<evidence type="ECO:0000313" key="2">
    <source>
        <dbReference type="Proteomes" id="UP000011568"/>
    </source>
</evidence>
<organism evidence="1 2">
    <name type="scientific">Halococcus morrhuae DSM 1307</name>
    <dbReference type="NCBI Taxonomy" id="931277"/>
    <lineage>
        <taxon>Archaea</taxon>
        <taxon>Methanobacteriati</taxon>
        <taxon>Methanobacteriota</taxon>
        <taxon>Stenosarchaea group</taxon>
        <taxon>Halobacteria</taxon>
        <taxon>Halobacteriales</taxon>
        <taxon>Halococcaceae</taxon>
        <taxon>Halococcus</taxon>
    </lineage>
</organism>
<evidence type="ECO:0000313" key="1">
    <source>
        <dbReference type="EMBL" id="EMA45690.1"/>
    </source>
</evidence>
<gene>
    <name evidence="1" type="ORF">C448_07632</name>
</gene>
<dbReference type="AlphaFoldDB" id="M0MML8"/>
<dbReference type="Proteomes" id="UP000011568">
    <property type="component" value="Unassembled WGS sequence"/>
</dbReference>
<protein>
    <submittedName>
        <fullName evidence="1">Uncharacterized protein</fullName>
    </submittedName>
</protein>
<reference evidence="1 2" key="1">
    <citation type="journal article" date="2014" name="PLoS Genet.">
        <title>Phylogenetically driven sequencing of extremely halophilic archaea reveals strategies for static and dynamic osmo-response.</title>
        <authorList>
            <person name="Becker E.A."/>
            <person name="Seitzer P.M."/>
            <person name="Tritt A."/>
            <person name="Larsen D."/>
            <person name="Krusor M."/>
            <person name="Yao A.I."/>
            <person name="Wu D."/>
            <person name="Madern D."/>
            <person name="Eisen J.A."/>
            <person name="Darling A.E."/>
            <person name="Facciotti M.T."/>
        </authorList>
    </citation>
    <scope>NUCLEOTIDE SEQUENCE [LARGE SCALE GENOMIC DNA]</scope>
    <source>
        <strain evidence="1 2">DSM 1307</strain>
    </source>
</reference>
<proteinExistence type="predicted"/>
<sequence>MAGRTRPVLVGERVDDRQLVVCWPGSKSNGSSASTTNCFTRGVIRWIDVIVASKGMCTGRPPPS</sequence>
<dbReference type="STRING" id="931277.C448_07632"/>
<dbReference type="EMBL" id="AOMC01000096">
    <property type="protein sequence ID" value="EMA45690.1"/>
    <property type="molecule type" value="Genomic_DNA"/>
</dbReference>
<accession>M0MML8</accession>
<name>M0MML8_HALMO</name>
<comment type="caution">
    <text evidence="1">The sequence shown here is derived from an EMBL/GenBank/DDBJ whole genome shotgun (WGS) entry which is preliminary data.</text>
</comment>